<accession>A0A381ZM51</accession>
<dbReference type="Pfam" id="PF01018">
    <property type="entry name" value="GTP1_OBG"/>
    <property type="match status" value="1"/>
</dbReference>
<dbReference type="PROSITE" id="PS00905">
    <property type="entry name" value="GTP1_OBG"/>
    <property type="match status" value="1"/>
</dbReference>
<sequence length="229" mass="24917">PGTIIKNKNSNTVLADLVKDGDEFIACIGGIGGKGNSYFKSSRNQSPRKAQPGKNGDKGIYQIELKLLADVGLVGLPNSGKSTLLSVLSNANPKIGNYPFTTINPNLGLVKFSEYRSFVMADIPGLIEGAGTGKGLGHQFLKHIERTRVLLFLIDVNDTDPNESLNILIKEIENYNLDILKKPRIIVLTKSDTIAHDDQKDLPDYDKISSISGDGLQSLVNSLTFYLDE</sequence>
<dbReference type="InterPro" id="IPR045086">
    <property type="entry name" value="OBG_GTPase"/>
</dbReference>
<dbReference type="InterPro" id="IPR006074">
    <property type="entry name" value="GTP1-OBG_CS"/>
</dbReference>
<keyword evidence="1" id="KW-0547">Nucleotide-binding</keyword>
<protein>
    <recommendedName>
        <fullName evidence="6">OBG-type G domain-containing protein</fullName>
    </recommendedName>
</protein>
<reference evidence="5" key="1">
    <citation type="submission" date="2018-05" db="EMBL/GenBank/DDBJ databases">
        <authorList>
            <person name="Lanie J.A."/>
            <person name="Ng W.-L."/>
            <person name="Kazmierczak K.M."/>
            <person name="Andrzejewski T.M."/>
            <person name="Davidsen T.M."/>
            <person name="Wayne K.J."/>
            <person name="Tettelin H."/>
            <person name="Glass J.I."/>
            <person name="Rusch D."/>
            <person name="Podicherti R."/>
            <person name="Tsui H.-C.T."/>
            <person name="Winkler M.E."/>
        </authorList>
    </citation>
    <scope>NUCLEOTIDE SEQUENCE</scope>
</reference>
<dbReference type="GO" id="GO:0005525">
    <property type="term" value="F:GTP binding"/>
    <property type="evidence" value="ECO:0007669"/>
    <property type="project" value="UniProtKB-KW"/>
</dbReference>
<evidence type="ECO:0000259" key="3">
    <source>
        <dbReference type="PROSITE" id="PS51710"/>
    </source>
</evidence>
<dbReference type="CDD" id="cd01898">
    <property type="entry name" value="Obg"/>
    <property type="match status" value="1"/>
</dbReference>
<evidence type="ECO:0000256" key="2">
    <source>
        <dbReference type="ARBA" id="ARBA00023134"/>
    </source>
</evidence>
<evidence type="ECO:0008006" key="6">
    <source>
        <dbReference type="Google" id="ProtNLM"/>
    </source>
</evidence>
<dbReference type="Pfam" id="PF01926">
    <property type="entry name" value="MMR_HSR1"/>
    <property type="match status" value="1"/>
</dbReference>
<dbReference type="InterPro" id="IPR036726">
    <property type="entry name" value="GTP1_OBG_dom_sf"/>
</dbReference>
<proteinExistence type="predicted"/>
<feature type="domain" description="Obg" evidence="4">
    <location>
        <begin position="1"/>
        <end position="68"/>
    </location>
</feature>
<dbReference type="PANTHER" id="PTHR11702">
    <property type="entry name" value="DEVELOPMENTALLY REGULATED GTP-BINDING PROTEIN-RELATED"/>
    <property type="match status" value="1"/>
</dbReference>
<keyword evidence="2" id="KW-0342">GTP-binding</keyword>
<dbReference type="SUPFAM" id="SSF82051">
    <property type="entry name" value="Obg GTP-binding protein N-terminal domain"/>
    <property type="match status" value="1"/>
</dbReference>
<dbReference type="PANTHER" id="PTHR11702:SF31">
    <property type="entry name" value="MITOCHONDRIAL RIBOSOME-ASSOCIATED GTPASE 2"/>
    <property type="match status" value="1"/>
</dbReference>
<dbReference type="PROSITE" id="PS51710">
    <property type="entry name" value="G_OBG"/>
    <property type="match status" value="1"/>
</dbReference>
<dbReference type="EMBL" id="UINC01021849">
    <property type="protein sequence ID" value="SVA90279.1"/>
    <property type="molecule type" value="Genomic_DNA"/>
</dbReference>
<organism evidence="5">
    <name type="scientific">marine metagenome</name>
    <dbReference type="NCBI Taxonomy" id="408172"/>
    <lineage>
        <taxon>unclassified sequences</taxon>
        <taxon>metagenomes</taxon>
        <taxon>ecological metagenomes</taxon>
    </lineage>
</organism>
<dbReference type="InterPro" id="IPR006073">
    <property type="entry name" value="GTP-bd"/>
</dbReference>
<gene>
    <name evidence="5" type="ORF">METZ01_LOCUS143133</name>
</gene>
<dbReference type="AlphaFoldDB" id="A0A381ZM51"/>
<dbReference type="InterPro" id="IPR027417">
    <property type="entry name" value="P-loop_NTPase"/>
</dbReference>
<dbReference type="Gene3D" id="2.70.210.12">
    <property type="entry name" value="GTP1/OBG domain"/>
    <property type="match status" value="1"/>
</dbReference>
<dbReference type="InterPro" id="IPR006169">
    <property type="entry name" value="GTP1_OBG_dom"/>
</dbReference>
<dbReference type="Gene3D" id="3.40.50.300">
    <property type="entry name" value="P-loop containing nucleotide triphosphate hydrolases"/>
    <property type="match status" value="1"/>
</dbReference>
<dbReference type="InterPro" id="IPR031167">
    <property type="entry name" value="G_OBG"/>
</dbReference>
<dbReference type="PRINTS" id="PR00326">
    <property type="entry name" value="GTP1OBG"/>
</dbReference>
<dbReference type="GO" id="GO:0003924">
    <property type="term" value="F:GTPase activity"/>
    <property type="evidence" value="ECO:0007669"/>
    <property type="project" value="InterPro"/>
</dbReference>
<dbReference type="PROSITE" id="PS51883">
    <property type="entry name" value="OBG"/>
    <property type="match status" value="1"/>
</dbReference>
<feature type="domain" description="OBG-type G" evidence="3">
    <location>
        <begin position="69"/>
        <end position="229"/>
    </location>
</feature>
<dbReference type="SUPFAM" id="SSF52540">
    <property type="entry name" value="P-loop containing nucleoside triphosphate hydrolases"/>
    <property type="match status" value="1"/>
</dbReference>
<evidence type="ECO:0000313" key="5">
    <source>
        <dbReference type="EMBL" id="SVA90279.1"/>
    </source>
</evidence>
<feature type="non-terminal residue" evidence="5">
    <location>
        <position position="1"/>
    </location>
</feature>
<evidence type="ECO:0000256" key="1">
    <source>
        <dbReference type="ARBA" id="ARBA00022741"/>
    </source>
</evidence>
<evidence type="ECO:0000259" key="4">
    <source>
        <dbReference type="PROSITE" id="PS51883"/>
    </source>
</evidence>
<name>A0A381ZM51_9ZZZZ</name>